<feature type="compositionally biased region" description="Low complexity" evidence="1">
    <location>
        <begin position="149"/>
        <end position="166"/>
    </location>
</feature>
<feature type="compositionally biased region" description="Low complexity" evidence="1">
    <location>
        <begin position="35"/>
        <end position="80"/>
    </location>
</feature>
<reference evidence="2 3" key="1">
    <citation type="journal article" date="2015" name="Genome Biol.">
        <title>Comparative genomics of Steinernema reveals deeply conserved gene regulatory networks.</title>
        <authorList>
            <person name="Dillman A.R."/>
            <person name="Macchietto M."/>
            <person name="Porter C.F."/>
            <person name="Rogers A."/>
            <person name="Williams B."/>
            <person name="Antoshechkin I."/>
            <person name="Lee M.M."/>
            <person name="Goodwin Z."/>
            <person name="Lu X."/>
            <person name="Lewis E.E."/>
            <person name="Goodrich-Blair H."/>
            <person name="Stock S.P."/>
            <person name="Adams B.J."/>
            <person name="Sternberg P.W."/>
            <person name="Mortazavi A."/>
        </authorList>
    </citation>
    <scope>NUCLEOTIDE SEQUENCE [LARGE SCALE GENOMIC DNA]</scope>
    <source>
        <strain evidence="2 3">ALL</strain>
    </source>
</reference>
<keyword evidence="3" id="KW-1185">Reference proteome</keyword>
<evidence type="ECO:0000256" key="1">
    <source>
        <dbReference type="SAM" id="MobiDB-lite"/>
    </source>
</evidence>
<feature type="compositionally biased region" description="Low complexity" evidence="1">
    <location>
        <begin position="113"/>
        <end position="128"/>
    </location>
</feature>
<feature type="compositionally biased region" description="Polar residues" evidence="1">
    <location>
        <begin position="10"/>
        <end position="20"/>
    </location>
</feature>
<comment type="caution">
    <text evidence="2">The sequence shown here is derived from an EMBL/GenBank/DDBJ whole genome shotgun (WGS) entry which is preliminary data.</text>
</comment>
<proteinExistence type="predicted"/>
<reference evidence="2 3" key="2">
    <citation type="journal article" date="2019" name="G3 (Bethesda)">
        <title>Hybrid Assembly of the Genome of the Entomopathogenic Nematode Steinernema carpocapsae Identifies the X-Chromosome.</title>
        <authorList>
            <person name="Serra L."/>
            <person name="Macchietto M."/>
            <person name="Macias-Munoz A."/>
            <person name="McGill C.J."/>
            <person name="Rodriguez I.M."/>
            <person name="Rodriguez B."/>
            <person name="Murad R."/>
            <person name="Mortazavi A."/>
        </authorList>
    </citation>
    <scope>NUCLEOTIDE SEQUENCE [LARGE SCALE GENOMIC DNA]</scope>
    <source>
        <strain evidence="2 3">ALL</strain>
    </source>
</reference>
<dbReference type="Proteomes" id="UP000298663">
    <property type="component" value="Unassembled WGS sequence"/>
</dbReference>
<dbReference type="EMBL" id="AZBU02000002">
    <property type="protein sequence ID" value="TKR96678.1"/>
    <property type="molecule type" value="Genomic_DNA"/>
</dbReference>
<evidence type="ECO:0000313" key="3">
    <source>
        <dbReference type="Proteomes" id="UP000298663"/>
    </source>
</evidence>
<evidence type="ECO:0000313" key="2">
    <source>
        <dbReference type="EMBL" id="TKR96678.1"/>
    </source>
</evidence>
<feature type="region of interest" description="Disordered" evidence="1">
    <location>
        <begin position="113"/>
        <end position="166"/>
    </location>
</feature>
<dbReference type="AlphaFoldDB" id="A0A4U5PJ78"/>
<gene>
    <name evidence="2" type="ORF">L596_010662</name>
</gene>
<protein>
    <submittedName>
        <fullName evidence="2">Uncharacterized protein</fullName>
    </submittedName>
</protein>
<name>A0A4U5PJ78_STECR</name>
<sequence length="166" mass="17557">MPPQPQPQQSGTQTPNGSQTGIPSGGPSVPPGPPQGYAQYPQGMSQQQIYSAQQQAQQQPPTSTVVMPMVPIMPGSGPSPHTMVMSYGGPHQGQNYQMVYTGGHPIYTVQSSYMQPQSQPQQSGTQTPNGSQTGMPTGGPSVQSGSNPGYGQYQQGMQQQPMYSHH</sequence>
<feature type="compositionally biased region" description="Polar residues" evidence="1">
    <location>
        <begin position="129"/>
        <end position="147"/>
    </location>
</feature>
<accession>A0A4U5PJ78</accession>
<dbReference type="STRING" id="34508.A0A4U5PJ78"/>
<organism evidence="2 3">
    <name type="scientific">Steinernema carpocapsae</name>
    <name type="common">Entomopathogenic nematode</name>
    <dbReference type="NCBI Taxonomy" id="34508"/>
    <lineage>
        <taxon>Eukaryota</taxon>
        <taxon>Metazoa</taxon>
        <taxon>Ecdysozoa</taxon>
        <taxon>Nematoda</taxon>
        <taxon>Chromadorea</taxon>
        <taxon>Rhabditida</taxon>
        <taxon>Tylenchina</taxon>
        <taxon>Panagrolaimomorpha</taxon>
        <taxon>Strongyloidoidea</taxon>
        <taxon>Steinernematidae</taxon>
        <taxon>Steinernema</taxon>
    </lineage>
</organism>
<feature type="region of interest" description="Disordered" evidence="1">
    <location>
        <begin position="1"/>
        <end position="92"/>
    </location>
</feature>